<proteinExistence type="inferred from homology"/>
<keyword evidence="3 8" id="KW-0963">Cytoplasm</keyword>
<dbReference type="RefSeq" id="WP_052132142.1">
    <property type="nucleotide sequence ID" value="NZ_JRAA01000002.1"/>
</dbReference>
<evidence type="ECO:0000256" key="3">
    <source>
        <dbReference type="ARBA" id="ARBA00022490"/>
    </source>
</evidence>
<keyword evidence="13" id="KW-1185">Reference proteome</keyword>
<gene>
    <name evidence="8" type="primary">rnr</name>
    <name evidence="12" type="ORF">BOV88_08520</name>
    <name evidence="11" type="ORF">JV46_03050</name>
</gene>
<evidence type="ECO:0000313" key="11">
    <source>
        <dbReference type="EMBL" id="KHF24774.1"/>
    </source>
</evidence>
<evidence type="ECO:0000256" key="6">
    <source>
        <dbReference type="ARBA" id="ARBA00022839"/>
    </source>
</evidence>
<dbReference type="InterPro" id="IPR003029">
    <property type="entry name" value="S1_domain"/>
</dbReference>
<dbReference type="Pfam" id="PF00773">
    <property type="entry name" value="RNB"/>
    <property type="match status" value="1"/>
</dbReference>
<dbReference type="PROSITE" id="PS01175">
    <property type="entry name" value="RIBONUCLEASE_II"/>
    <property type="match status" value="1"/>
</dbReference>
<dbReference type="PROSITE" id="PS50126">
    <property type="entry name" value="S1"/>
    <property type="match status" value="1"/>
</dbReference>
<evidence type="ECO:0000313" key="13">
    <source>
        <dbReference type="Proteomes" id="UP000030856"/>
    </source>
</evidence>
<comment type="catalytic activity">
    <reaction evidence="1 8">
        <text>Exonucleolytic cleavage in the 3'- to 5'-direction to yield nucleoside 5'-phosphates.</text>
        <dbReference type="EC" id="3.1.13.1"/>
    </reaction>
</comment>
<keyword evidence="4 8" id="KW-0540">Nuclease</keyword>
<comment type="caution">
    <text evidence="11">The sequence shown here is derived from an EMBL/GenBank/DDBJ whole genome shotgun (WGS) entry which is preliminary data.</text>
</comment>
<keyword evidence="6 8" id="KW-0269">Exonuclease</keyword>
<dbReference type="SMART" id="SM00955">
    <property type="entry name" value="RNB"/>
    <property type="match status" value="1"/>
</dbReference>
<dbReference type="GO" id="GO:0006402">
    <property type="term" value="P:mRNA catabolic process"/>
    <property type="evidence" value="ECO:0007669"/>
    <property type="project" value="TreeGrafter"/>
</dbReference>
<dbReference type="Proteomes" id="UP000190962">
    <property type="component" value="Unassembled WGS sequence"/>
</dbReference>
<dbReference type="InterPro" id="IPR040476">
    <property type="entry name" value="CSD2"/>
</dbReference>
<dbReference type="CDD" id="cd04471">
    <property type="entry name" value="S1_RNase_R"/>
    <property type="match status" value="1"/>
</dbReference>
<comment type="function">
    <text evidence="8">3'-5' exoribonuclease that releases 5'-nucleoside monophosphates and is involved in maturation of structured RNAs.</text>
</comment>
<dbReference type="PANTHER" id="PTHR23355:SF9">
    <property type="entry name" value="DIS3-LIKE EXONUCLEASE 2"/>
    <property type="match status" value="1"/>
</dbReference>
<organism evidence="11 13">
    <name type="scientific">Solemya velum gill symbiont</name>
    <dbReference type="NCBI Taxonomy" id="2340"/>
    <lineage>
        <taxon>Bacteria</taxon>
        <taxon>Pseudomonadati</taxon>
        <taxon>Pseudomonadota</taxon>
        <taxon>Gammaproteobacteria</taxon>
        <taxon>sulfur-oxidizing symbionts</taxon>
    </lineage>
</organism>
<feature type="region of interest" description="Disordered" evidence="9">
    <location>
        <begin position="1"/>
        <end position="22"/>
    </location>
</feature>
<evidence type="ECO:0000259" key="10">
    <source>
        <dbReference type="PROSITE" id="PS50126"/>
    </source>
</evidence>
<dbReference type="InterPro" id="IPR011805">
    <property type="entry name" value="RNase_R"/>
</dbReference>
<dbReference type="EMBL" id="MPNX01000011">
    <property type="protein sequence ID" value="OOY34792.1"/>
    <property type="molecule type" value="Genomic_DNA"/>
</dbReference>
<evidence type="ECO:0000256" key="7">
    <source>
        <dbReference type="ARBA" id="ARBA00022884"/>
    </source>
</evidence>
<evidence type="ECO:0000256" key="5">
    <source>
        <dbReference type="ARBA" id="ARBA00022801"/>
    </source>
</evidence>
<dbReference type="Proteomes" id="UP000030856">
    <property type="component" value="Unassembled WGS sequence"/>
</dbReference>
<evidence type="ECO:0000256" key="9">
    <source>
        <dbReference type="SAM" id="MobiDB-lite"/>
    </source>
</evidence>
<dbReference type="InterPro" id="IPR001900">
    <property type="entry name" value="RNase_II/R"/>
</dbReference>
<evidence type="ECO:0000256" key="8">
    <source>
        <dbReference type="HAMAP-Rule" id="MF_01895"/>
    </source>
</evidence>
<dbReference type="GO" id="GO:0008859">
    <property type="term" value="F:exoribonuclease II activity"/>
    <property type="evidence" value="ECO:0007669"/>
    <property type="project" value="UniProtKB-UniRule"/>
</dbReference>
<keyword evidence="7 8" id="KW-0694">RNA-binding</keyword>
<feature type="compositionally biased region" description="Basic residues" evidence="9">
    <location>
        <begin position="739"/>
        <end position="750"/>
    </location>
</feature>
<evidence type="ECO:0000256" key="2">
    <source>
        <dbReference type="ARBA" id="ARBA00004496"/>
    </source>
</evidence>
<feature type="compositionally biased region" description="Basic residues" evidence="9">
    <location>
        <begin position="1"/>
        <end position="12"/>
    </location>
</feature>
<dbReference type="SMART" id="SM00316">
    <property type="entry name" value="S1"/>
    <property type="match status" value="1"/>
</dbReference>
<keyword evidence="5 8" id="KW-0378">Hydrolase</keyword>
<feature type="region of interest" description="Disordered" evidence="9">
    <location>
        <begin position="730"/>
        <end position="775"/>
    </location>
</feature>
<dbReference type="InterPro" id="IPR050180">
    <property type="entry name" value="RNR_Ribonuclease"/>
</dbReference>
<name>A0A0B0HA86_SOVGS</name>
<accession>A0A0B0HA86</accession>
<dbReference type="GO" id="GO:0005829">
    <property type="term" value="C:cytosol"/>
    <property type="evidence" value="ECO:0007669"/>
    <property type="project" value="TreeGrafter"/>
</dbReference>
<dbReference type="PATRIC" id="fig|2340.3.peg.1411"/>
<dbReference type="InterPro" id="IPR012340">
    <property type="entry name" value="NA-bd_OB-fold"/>
</dbReference>
<dbReference type="Gene3D" id="2.40.50.140">
    <property type="entry name" value="Nucleic acid-binding proteins"/>
    <property type="match status" value="3"/>
</dbReference>
<dbReference type="Pfam" id="PF17876">
    <property type="entry name" value="CSD2"/>
    <property type="match status" value="1"/>
</dbReference>
<dbReference type="NCBIfam" id="TIGR02063">
    <property type="entry name" value="RNase_R"/>
    <property type="match status" value="1"/>
</dbReference>
<sequence>MSNQNRSKRKSKRDPNFAREAKKYDNPIPSREFIMESINEKGCPISFAEIASVLAIKDEDQLIALDRRLGAMLRDGQLIKNRKKGFCVIDKEELIVGRVTGHADGFGFLIPEEGGDDLFLTHREMRKLMHGDRAVVRVAGIDNRGRREGTIVEVLERAHEKIVGRLAIEGGVGFVRPDNKRMTQEIIVPGTELNGAEKGDIVVVELIVQPSRRTQPVGKIVEVLGEHLASGMETDIAIRSHEIPVEWPAEVQQAIAKLSEKVPEKAKKGRVDLRKLPLVTIDGEDARDYDDAVYCEATPKGWKLIVAIADVSHYVKPGNPLDKEASSRGTSVYFPGRVVPMLPEILSNGLCSLNPKVDRLCMCCEMLISREGKLLRSRFYEGVMHSHARLTYDKVAAMLVDRDKKLIKEYAEILPHLEELYALYHVLQASRRERGAIDFETVETRIIFDEGKIADIVAVTRNDAHKIIEECMLSANVAAARLLQRKKIPAHFRVHEGPSAEKLIDLRQFLGEMGLSLPGGAKPTAGDYAKLLNQVRERPDAQLIQTVLLRSLSQAVYTTDNLGHFGLSYDAYTHFTSPIRRYPDLLVHRALKHAVNGGKASDFHYSKGELQSFAEHCSTTERRADEASRDALDTLKCEYMLDKVGEKFDGIITSVTSFGLFVMLDGIYVDGLVHITALDKDYFHFDPVAHRLSGERTGKSYRLGDPLRIQVAAVNVDERKIDFVLHDAASRKGADSRPGGKKRSSGKRRKDGGDKSKAPRSRRRSGGKKPRKQGK</sequence>
<dbReference type="STRING" id="2340.JV46_03050"/>
<dbReference type="GeneID" id="86990831"/>
<dbReference type="PANTHER" id="PTHR23355">
    <property type="entry name" value="RIBONUCLEASE"/>
    <property type="match status" value="1"/>
</dbReference>
<dbReference type="NCBIfam" id="TIGR00358">
    <property type="entry name" value="3_prime_RNase"/>
    <property type="match status" value="1"/>
</dbReference>
<feature type="domain" description="S1 motif" evidence="10">
    <location>
        <begin position="645"/>
        <end position="726"/>
    </location>
</feature>
<dbReference type="InterPro" id="IPR004476">
    <property type="entry name" value="RNase_II/RNase_R"/>
</dbReference>
<evidence type="ECO:0000256" key="1">
    <source>
        <dbReference type="ARBA" id="ARBA00001849"/>
    </source>
</evidence>
<protein>
    <recommendedName>
        <fullName evidence="8">Ribonuclease R</fullName>
        <shortName evidence="8">RNase R</shortName>
        <ecNumber evidence="8">3.1.13.1</ecNumber>
    </recommendedName>
</protein>
<reference evidence="11 13" key="1">
    <citation type="journal article" date="2014" name="BMC Genomics">
        <title>The genome of the intracellular bacterium of the coastal bivalve, Solemya velum: a blueprint for thriving in and out of symbiosis.</title>
        <authorList>
            <person name="Dmytrenko O."/>
            <person name="Russell S.L."/>
            <person name="Loo W.T."/>
            <person name="Fontanez K.M."/>
            <person name="Liao L."/>
            <person name="Roeselers G."/>
            <person name="Sharma R."/>
            <person name="Stewart F.J."/>
            <person name="Newton I.L."/>
            <person name="Woyke T."/>
            <person name="Wu D."/>
            <person name="Lang J.M."/>
            <person name="Eisen J.A."/>
            <person name="Cavanaugh C.M."/>
        </authorList>
    </citation>
    <scope>NUCLEOTIDE SEQUENCE [LARGE SCALE GENOMIC DNA]</scope>
    <source>
        <strain evidence="11 13">WH</strain>
    </source>
</reference>
<comment type="subcellular location">
    <subcellularLocation>
        <location evidence="2 8">Cytoplasm</location>
    </subcellularLocation>
</comment>
<evidence type="ECO:0000256" key="4">
    <source>
        <dbReference type="ARBA" id="ARBA00022722"/>
    </source>
</evidence>
<dbReference type="InterPro" id="IPR013223">
    <property type="entry name" value="RNase_B_OB_dom"/>
</dbReference>
<reference evidence="12 14" key="2">
    <citation type="submission" date="2016-11" db="EMBL/GenBank/DDBJ databases">
        <title>Mixed transmission modes and dynamic genome evolution in an obligate animal-bacterial symbiosis.</title>
        <authorList>
            <person name="Russell S.L."/>
            <person name="Corbett-Detig R.B."/>
            <person name="Cavanaugh C.M."/>
        </authorList>
    </citation>
    <scope>NUCLEOTIDE SEQUENCE [LARGE SCALE GENOMIC DNA]</scope>
    <source>
        <strain evidence="12">MA-KB16</strain>
    </source>
</reference>
<dbReference type="HAMAP" id="MF_01895">
    <property type="entry name" value="RNase_R"/>
    <property type="match status" value="1"/>
</dbReference>
<feature type="compositionally biased region" description="Basic residues" evidence="9">
    <location>
        <begin position="758"/>
        <end position="775"/>
    </location>
</feature>
<dbReference type="Pfam" id="PF08206">
    <property type="entry name" value="OB_RNB"/>
    <property type="match status" value="1"/>
</dbReference>
<dbReference type="SMART" id="SM00357">
    <property type="entry name" value="CSP"/>
    <property type="match status" value="2"/>
</dbReference>
<dbReference type="SUPFAM" id="SSF50249">
    <property type="entry name" value="Nucleic acid-binding proteins"/>
    <property type="match status" value="4"/>
</dbReference>
<comment type="similarity">
    <text evidence="8">Belongs to the RNR ribonuclease family. RNase R subfamily.</text>
</comment>
<dbReference type="eggNOG" id="COG0557">
    <property type="taxonomic scope" value="Bacteria"/>
</dbReference>
<dbReference type="InterPro" id="IPR022966">
    <property type="entry name" value="RNase_II/R_CS"/>
</dbReference>
<feature type="compositionally biased region" description="Basic and acidic residues" evidence="9">
    <location>
        <begin position="13"/>
        <end position="22"/>
    </location>
</feature>
<evidence type="ECO:0000313" key="14">
    <source>
        <dbReference type="Proteomes" id="UP000190962"/>
    </source>
</evidence>
<dbReference type="FunFam" id="2.40.50.140:FF:000213">
    <property type="entry name" value="Ribonuclease R"/>
    <property type="match status" value="1"/>
</dbReference>
<dbReference type="InterPro" id="IPR011129">
    <property type="entry name" value="CSD"/>
</dbReference>
<dbReference type="Pfam" id="PF00575">
    <property type="entry name" value="S1"/>
    <property type="match status" value="1"/>
</dbReference>
<dbReference type="AlphaFoldDB" id="A0A0B0HA86"/>
<dbReference type="EMBL" id="JRAA01000002">
    <property type="protein sequence ID" value="KHF24774.1"/>
    <property type="molecule type" value="Genomic_DNA"/>
</dbReference>
<dbReference type="GO" id="GO:0003723">
    <property type="term" value="F:RNA binding"/>
    <property type="evidence" value="ECO:0007669"/>
    <property type="project" value="UniProtKB-UniRule"/>
</dbReference>
<evidence type="ECO:0000313" key="12">
    <source>
        <dbReference type="EMBL" id="OOY34792.1"/>
    </source>
</evidence>
<dbReference type="EC" id="3.1.13.1" evidence="8"/>